<dbReference type="PANTHER" id="PTHR23335:SF1">
    <property type="entry name" value="CALMODULIN-BINDING TRANSCRIPTION ACTIVATOR, ISOFORM F"/>
    <property type="match status" value="1"/>
</dbReference>
<dbReference type="GO" id="GO:0006357">
    <property type="term" value="P:regulation of transcription by RNA polymerase II"/>
    <property type="evidence" value="ECO:0007669"/>
    <property type="project" value="TreeGrafter"/>
</dbReference>
<accession>A0A9P8CXK3</accession>
<dbReference type="InterPro" id="IPR036770">
    <property type="entry name" value="Ankyrin_rpt-contain_sf"/>
</dbReference>
<dbReference type="Gene3D" id="2.60.40.10">
    <property type="entry name" value="Immunoglobulins"/>
    <property type="match status" value="1"/>
</dbReference>
<name>A0A9P8CXK3_MORAP</name>
<feature type="domain" description="IPT/TIG" evidence="3">
    <location>
        <begin position="402"/>
        <end position="486"/>
    </location>
</feature>
<feature type="region of interest" description="Disordered" evidence="2">
    <location>
        <begin position="849"/>
        <end position="868"/>
    </location>
</feature>
<dbReference type="EMBL" id="JAIFTL010000149">
    <property type="protein sequence ID" value="KAG9322404.1"/>
    <property type="molecule type" value="Genomic_DNA"/>
</dbReference>
<gene>
    <name evidence="4" type="ORF">KVV02_005287</name>
</gene>
<dbReference type="Pfam" id="PF25603">
    <property type="entry name" value="SPT23_MGA2_DBD"/>
    <property type="match status" value="1"/>
</dbReference>
<sequence>MPPYFAVTTPATMTLGSQESFESSFLQQHESSSVRMGDMKKAQVAIQEQNASHLPSSAEFVKDAPNPAVTCRLNVKTHVFKKEQQEYVPTQIEDRLRIETIIYVELSIVSIVDGDLVRNFDYLRLPKDLFFSQPDKVMSAEDLASKRILDVTASLQCPSSNWQEEKEACVRCARRMSSKLEKSESRILHLLPELHRDDNGDALISFRSGVANIQFKVNCYCGHKKEKEGFVVRFDSQSDDSIASHVTLPLMFYHQNKNRIAARAAKALAKAQAKAEQQQLKQQLKQERARNVLKSATSKTKREPRNTGNRAGNPLQQPGGYHQHCIPSPPDSTASCSSSEYSVSPELVDFVDRISDTSSMLATGQPDAMTSLFPELPDESSPSSPMHLQHQHQQQQPAPMALISHMTPSTGPTRGGTLITIHGSGFTVGEMMYVCFGEIFVPIIPQHDHMVECFTPAWTKAETVPVFALHSTVQHNMPVQTTFTYVDDNEKELVKLALQRMMNISARMDGPIDSVLSRADEFAMWNDILEGSSSAVTSDQASQSSFANLENMVLNSFKILDTPMVMNLEGLSIANSTGHTMLHLSVLLEFEALAKNLICRDIDIHHQDKNGCTALDIAYRLGSQALIDILIPFSLPSKNDDVEMDKVDDAGLVGQNDIQAKLDTAASSVDALLHPTVDQSLSPPQTASLIKHPDTSPASDMAIKDRAALPDQPRDSAMDFEWTALSSDKGHKNVLSAIPFEDERQMQSQQANMQSTSLQHTLRVDSNVQRDVIDGEGLLDMRIVGSVVLPPPSGVQNHRRLLLPEVDRSNVLENVMEPVHVQDVRMVAARVEDLAGHGVVVAGRRGYDGVGARRSGAPEQAVIQSSRDDVESESMLFLGGMPVPASPRGSTRAALSNPRVHQEQETSSSALGDDESESHEDQTIVSA</sequence>
<proteinExistence type="predicted"/>
<keyword evidence="1" id="KW-0040">ANK repeat</keyword>
<dbReference type="CDD" id="cd00102">
    <property type="entry name" value="IPT"/>
    <property type="match status" value="1"/>
</dbReference>
<evidence type="ECO:0000259" key="3">
    <source>
        <dbReference type="SMART" id="SM00429"/>
    </source>
</evidence>
<protein>
    <recommendedName>
        <fullName evidence="3">IPT/TIG domain-containing protein</fullName>
    </recommendedName>
</protein>
<dbReference type="InterPro" id="IPR014756">
    <property type="entry name" value="Ig_E-set"/>
</dbReference>
<dbReference type="InterPro" id="IPR057962">
    <property type="entry name" value="SPT23_MGA2_DBD"/>
</dbReference>
<dbReference type="InterPro" id="IPR002909">
    <property type="entry name" value="IPT_dom"/>
</dbReference>
<dbReference type="GO" id="GO:0003690">
    <property type="term" value="F:double-stranded DNA binding"/>
    <property type="evidence" value="ECO:0007669"/>
    <property type="project" value="TreeGrafter"/>
</dbReference>
<evidence type="ECO:0000256" key="2">
    <source>
        <dbReference type="SAM" id="MobiDB-lite"/>
    </source>
</evidence>
<evidence type="ECO:0000313" key="4">
    <source>
        <dbReference type="EMBL" id="KAG9322404.1"/>
    </source>
</evidence>
<feature type="region of interest" description="Disordered" evidence="2">
    <location>
        <begin position="279"/>
        <end position="339"/>
    </location>
</feature>
<comment type="caution">
    <text evidence="4">The sequence shown here is derived from an EMBL/GenBank/DDBJ whole genome shotgun (WGS) entry which is preliminary data.</text>
</comment>
<feature type="compositionally biased region" description="Polar residues" evidence="2">
    <location>
        <begin position="306"/>
        <end position="316"/>
    </location>
</feature>
<organism evidence="4 5">
    <name type="scientific">Mortierella alpina</name>
    <name type="common">Oleaginous fungus</name>
    <name type="synonym">Mortierella renispora</name>
    <dbReference type="NCBI Taxonomy" id="64518"/>
    <lineage>
        <taxon>Eukaryota</taxon>
        <taxon>Fungi</taxon>
        <taxon>Fungi incertae sedis</taxon>
        <taxon>Mucoromycota</taxon>
        <taxon>Mortierellomycotina</taxon>
        <taxon>Mortierellomycetes</taxon>
        <taxon>Mortierellales</taxon>
        <taxon>Mortierellaceae</taxon>
        <taxon>Mortierella</taxon>
    </lineage>
</organism>
<dbReference type="Proteomes" id="UP000717515">
    <property type="component" value="Unassembled WGS sequence"/>
</dbReference>
<dbReference type="GO" id="GO:0003712">
    <property type="term" value="F:transcription coregulator activity"/>
    <property type="evidence" value="ECO:0007669"/>
    <property type="project" value="TreeGrafter"/>
</dbReference>
<dbReference type="InterPro" id="IPR013783">
    <property type="entry name" value="Ig-like_fold"/>
</dbReference>
<dbReference type="Gene3D" id="1.25.40.20">
    <property type="entry name" value="Ankyrin repeat-containing domain"/>
    <property type="match status" value="1"/>
</dbReference>
<dbReference type="SMART" id="SM00429">
    <property type="entry name" value="IPT"/>
    <property type="match status" value="1"/>
</dbReference>
<dbReference type="Pfam" id="PF01833">
    <property type="entry name" value="TIG"/>
    <property type="match status" value="1"/>
</dbReference>
<evidence type="ECO:0000256" key="1">
    <source>
        <dbReference type="ARBA" id="ARBA00023043"/>
    </source>
</evidence>
<reference evidence="4" key="1">
    <citation type="submission" date="2021-07" db="EMBL/GenBank/DDBJ databases">
        <title>Draft genome of Mortierella alpina, strain LL118, isolated from an aspen leaf litter sample.</title>
        <authorList>
            <person name="Yang S."/>
            <person name="Vinatzer B.A."/>
        </authorList>
    </citation>
    <scope>NUCLEOTIDE SEQUENCE</scope>
    <source>
        <strain evidence="4">LL118</strain>
    </source>
</reference>
<dbReference type="PANTHER" id="PTHR23335">
    <property type="entry name" value="CALMODULIN-BINDING TRANSCRIPTION ACTIVATOR CAMTA"/>
    <property type="match status" value="1"/>
</dbReference>
<feature type="region of interest" description="Disordered" evidence="2">
    <location>
        <begin position="878"/>
        <end position="927"/>
    </location>
</feature>
<dbReference type="GO" id="GO:0005634">
    <property type="term" value="C:nucleus"/>
    <property type="evidence" value="ECO:0007669"/>
    <property type="project" value="TreeGrafter"/>
</dbReference>
<dbReference type="SUPFAM" id="SSF48403">
    <property type="entry name" value="Ankyrin repeat"/>
    <property type="match status" value="1"/>
</dbReference>
<dbReference type="SUPFAM" id="SSF81296">
    <property type="entry name" value="E set domains"/>
    <property type="match status" value="1"/>
</dbReference>
<dbReference type="AlphaFoldDB" id="A0A9P8CXK3"/>
<evidence type="ECO:0000313" key="5">
    <source>
        <dbReference type="Proteomes" id="UP000717515"/>
    </source>
</evidence>